<accession>A0ABD2PDW3</accession>
<evidence type="ECO:0000313" key="2">
    <source>
        <dbReference type="EMBL" id="KAL3288912.1"/>
    </source>
</evidence>
<sequence>MKVFFLVLMLFIHQLQTTHCKPLEDSAKSLDIDTNNKQPTTFEDDLDAAACTVFLVKFPKHNRQKRDEENLQLPPMGEFSGSEYRLYNRNNVVYVPFYQIKRAWVERKQI</sequence>
<evidence type="ECO:0000313" key="3">
    <source>
        <dbReference type="Proteomes" id="UP001516400"/>
    </source>
</evidence>
<reference evidence="2 3" key="1">
    <citation type="journal article" date="2021" name="BMC Biol.">
        <title>Horizontally acquired antibacterial genes associated with adaptive radiation of ladybird beetles.</title>
        <authorList>
            <person name="Li H.S."/>
            <person name="Tang X.F."/>
            <person name="Huang Y.H."/>
            <person name="Xu Z.Y."/>
            <person name="Chen M.L."/>
            <person name="Du X.Y."/>
            <person name="Qiu B.Y."/>
            <person name="Chen P.T."/>
            <person name="Zhang W."/>
            <person name="Slipinski A."/>
            <person name="Escalona H.E."/>
            <person name="Waterhouse R.M."/>
            <person name="Zwick A."/>
            <person name="Pang H."/>
        </authorList>
    </citation>
    <scope>NUCLEOTIDE SEQUENCE [LARGE SCALE GENOMIC DNA]</scope>
    <source>
        <strain evidence="2">SYSU2018</strain>
    </source>
</reference>
<keyword evidence="3" id="KW-1185">Reference proteome</keyword>
<keyword evidence="1" id="KW-0732">Signal</keyword>
<proteinExistence type="predicted"/>
<name>A0ABD2PDW3_9CUCU</name>
<organism evidence="2 3">
    <name type="scientific">Cryptolaemus montrouzieri</name>
    <dbReference type="NCBI Taxonomy" id="559131"/>
    <lineage>
        <taxon>Eukaryota</taxon>
        <taxon>Metazoa</taxon>
        <taxon>Ecdysozoa</taxon>
        <taxon>Arthropoda</taxon>
        <taxon>Hexapoda</taxon>
        <taxon>Insecta</taxon>
        <taxon>Pterygota</taxon>
        <taxon>Neoptera</taxon>
        <taxon>Endopterygota</taxon>
        <taxon>Coleoptera</taxon>
        <taxon>Polyphaga</taxon>
        <taxon>Cucujiformia</taxon>
        <taxon>Coccinelloidea</taxon>
        <taxon>Coccinellidae</taxon>
        <taxon>Scymninae</taxon>
        <taxon>Scymnini</taxon>
        <taxon>Cryptolaemus</taxon>
    </lineage>
</organism>
<feature type="signal peptide" evidence="1">
    <location>
        <begin position="1"/>
        <end position="20"/>
    </location>
</feature>
<evidence type="ECO:0000256" key="1">
    <source>
        <dbReference type="SAM" id="SignalP"/>
    </source>
</evidence>
<gene>
    <name evidence="2" type="ORF">HHI36_003357</name>
</gene>
<feature type="chain" id="PRO_5044833511" evidence="1">
    <location>
        <begin position="21"/>
        <end position="110"/>
    </location>
</feature>
<dbReference type="EMBL" id="JABFTP020000185">
    <property type="protein sequence ID" value="KAL3288912.1"/>
    <property type="molecule type" value="Genomic_DNA"/>
</dbReference>
<dbReference type="AlphaFoldDB" id="A0ABD2PDW3"/>
<protein>
    <submittedName>
        <fullName evidence="2">Uncharacterized protein</fullName>
    </submittedName>
</protein>
<dbReference type="Proteomes" id="UP001516400">
    <property type="component" value="Unassembled WGS sequence"/>
</dbReference>
<comment type="caution">
    <text evidence="2">The sequence shown here is derived from an EMBL/GenBank/DDBJ whole genome shotgun (WGS) entry which is preliminary data.</text>
</comment>